<proteinExistence type="predicted"/>
<dbReference type="AlphaFoldDB" id="A0A915I6U8"/>
<keyword evidence="1" id="KW-1185">Reference proteome</keyword>
<protein>
    <submittedName>
        <fullName evidence="2">Uncharacterized protein</fullName>
    </submittedName>
</protein>
<evidence type="ECO:0000313" key="2">
    <source>
        <dbReference type="WBParaSite" id="nRc.2.0.1.t09864-RA"/>
    </source>
</evidence>
<name>A0A915I6U8_ROMCU</name>
<sequence length="134" mass="15129">MLKNKRIQFKGPVILQRAAPRGAGCSILTKKRHRAIPPLKVETKIKETTSCLSIFALIELHGHPNAFEQIIGENLQSVCLSPMDEKHYSALRASTSMKAERAEQSNLYTCFEISQFRKGVTLAKYSLYGEDYIQ</sequence>
<evidence type="ECO:0000313" key="1">
    <source>
        <dbReference type="Proteomes" id="UP000887565"/>
    </source>
</evidence>
<accession>A0A915I6U8</accession>
<dbReference type="Proteomes" id="UP000887565">
    <property type="component" value="Unplaced"/>
</dbReference>
<organism evidence="1 2">
    <name type="scientific">Romanomermis culicivorax</name>
    <name type="common">Nematode worm</name>
    <dbReference type="NCBI Taxonomy" id="13658"/>
    <lineage>
        <taxon>Eukaryota</taxon>
        <taxon>Metazoa</taxon>
        <taxon>Ecdysozoa</taxon>
        <taxon>Nematoda</taxon>
        <taxon>Enoplea</taxon>
        <taxon>Dorylaimia</taxon>
        <taxon>Mermithida</taxon>
        <taxon>Mermithoidea</taxon>
        <taxon>Mermithidae</taxon>
        <taxon>Romanomermis</taxon>
    </lineage>
</organism>
<reference evidence="2" key="1">
    <citation type="submission" date="2022-11" db="UniProtKB">
        <authorList>
            <consortium name="WormBaseParasite"/>
        </authorList>
    </citation>
    <scope>IDENTIFICATION</scope>
</reference>
<dbReference type="WBParaSite" id="nRc.2.0.1.t09864-RA">
    <property type="protein sequence ID" value="nRc.2.0.1.t09864-RA"/>
    <property type="gene ID" value="nRc.2.0.1.g09864"/>
</dbReference>